<sequence length="428" mass="47414">MRRSGFFQDLLSTLFERRPWRGTQAPDAPLETLCEDLLGGRGEISGMRIGAAILDAYRDLDADGRRRFFAYLTEDMDLDADAVEAAAQAYRIDRNAKTLQTLADAAEPRRQELLRRLNRLPGATAALVRMREDLLAELRAEPSFTRTDLDFAHLFSSWFNRGFLVLRRIDWTSPAHILEKIIAYEAVHQINDWDDLRRRLHPADRRCFAFFHPAMPDEPLVFVEVALTDAIPNSIQAVLSEDREPIDVGKATTAVFYSISNCQTGLKGISFGNSLIKQVVQDLSAELRNLSTFVTLSPVPGFTKWLGGLESPEAKAVGEAVTAALAGDTGQLAEVDDTLRRLAADYFLKSKRDDGRPIDPVARFHLGNGAILHAIHARADLSPAGLKRGAGLMVNYLYDGDRVEPNHESFAKDGAVVASSQVEALLRG</sequence>
<gene>
    <name evidence="3" type="ORF">HH303_14425</name>
</gene>
<evidence type="ECO:0000259" key="1">
    <source>
        <dbReference type="Pfam" id="PF05292"/>
    </source>
</evidence>
<dbReference type="Proteomes" id="UP000539372">
    <property type="component" value="Unassembled WGS sequence"/>
</dbReference>
<name>A0A7Y0E1W1_9PROT</name>
<dbReference type="EMBL" id="JABBNT010000004">
    <property type="protein sequence ID" value="NMM45689.1"/>
    <property type="molecule type" value="Genomic_DNA"/>
</dbReference>
<comment type="caution">
    <text evidence="3">The sequence shown here is derived from an EMBL/GenBank/DDBJ whole genome shotgun (WGS) entry which is preliminary data.</text>
</comment>
<dbReference type="AlphaFoldDB" id="A0A7Y0E1W1"/>
<feature type="domain" description="Malonyl-CoA decarboxylase C-terminal" evidence="1">
    <location>
        <begin position="162"/>
        <end position="399"/>
    </location>
</feature>
<dbReference type="Gene3D" id="3.40.630.150">
    <property type="entry name" value="Malonyl-CoA decarboxylase, catalytic domain"/>
    <property type="match status" value="1"/>
</dbReference>
<dbReference type="Pfam" id="PF17408">
    <property type="entry name" value="MCD_N"/>
    <property type="match status" value="1"/>
</dbReference>
<dbReference type="InterPro" id="IPR042303">
    <property type="entry name" value="Malonyl_CoA_deC_C_sf"/>
</dbReference>
<dbReference type="InterPro" id="IPR007956">
    <property type="entry name" value="Malonyl_CoA_deC_C"/>
</dbReference>
<evidence type="ECO:0000313" key="3">
    <source>
        <dbReference type="EMBL" id="NMM45689.1"/>
    </source>
</evidence>
<dbReference type="Gene3D" id="1.20.140.90">
    <property type="entry name" value="Malonyl-CoA decarboxylase, oligemerization domain"/>
    <property type="match status" value="1"/>
</dbReference>
<dbReference type="Pfam" id="PF05292">
    <property type="entry name" value="MCD"/>
    <property type="match status" value="1"/>
</dbReference>
<dbReference type="GO" id="GO:0050080">
    <property type="term" value="F:malonyl-CoA decarboxylase activity"/>
    <property type="evidence" value="ECO:0007669"/>
    <property type="project" value="InterPro"/>
</dbReference>
<protein>
    <submittedName>
        <fullName evidence="3">Malonyl-CoA decarboxylase</fullName>
    </submittedName>
</protein>
<dbReference type="PANTHER" id="PTHR28641">
    <property type="match status" value="1"/>
</dbReference>
<dbReference type="InterPro" id="IPR038917">
    <property type="entry name" value="Malonyl_CoA_deC"/>
</dbReference>
<keyword evidence="4" id="KW-1185">Reference proteome</keyword>
<dbReference type="GO" id="GO:0006633">
    <property type="term" value="P:fatty acid biosynthetic process"/>
    <property type="evidence" value="ECO:0007669"/>
    <property type="project" value="InterPro"/>
</dbReference>
<evidence type="ECO:0000313" key="4">
    <source>
        <dbReference type="Proteomes" id="UP000539372"/>
    </source>
</evidence>
<proteinExistence type="predicted"/>
<accession>A0A7Y0E1W1</accession>
<dbReference type="InterPro" id="IPR038351">
    <property type="entry name" value="MCD_N_sf"/>
</dbReference>
<evidence type="ECO:0000259" key="2">
    <source>
        <dbReference type="Pfam" id="PF17408"/>
    </source>
</evidence>
<dbReference type="InterPro" id="IPR035372">
    <property type="entry name" value="MCD_N"/>
</dbReference>
<reference evidence="3 4" key="1">
    <citation type="submission" date="2020-04" db="EMBL/GenBank/DDBJ databases">
        <title>Rhodospirillaceae bacterium KN72 isolated from deep sea.</title>
        <authorList>
            <person name="Zhang D.-C."/>
        </authorList>
    </citation>
    <scope>NUCLEOTIDE SEQUENCE [LARGE SCALE GENOMIC DNA]</scope>
    <source>
        <strain evidence="3 4">KN72</strain>
    </source>
</reference>
<feature type="domain" description="Malonyl-CoA decarboxylase N-terminal" evidence="2">
    <location>
        <begin position="79"/>
        <end position="159"/>
    </location>
</feature>
<dbReference type="PANTHER" id="PTHR28641:SF1">
    <property type="entry name" value="MALONYL-COA DECARBOXYLASE, MITOCHONDRIAL"/>
    <property type="match status" value="1"/>
</dbReference>
<organism evidence="3 4">
    <name type="scientific">Pacificispira spongiicola</name>
    <dbReference type="NCBI Taxonomy" id="2729598"/>
    <lineage>
        <taxon>Bacteria</taxon>
        <taxon>Pseudomonadati</taxon>
        <taxon>Pseudomonadota</taxon>
        <taxon>Alphaproteobacteria</taxon>
        <taxon>Rhodospirillales</taxon>
        <taxon>Rhodospirillaceae</taxon>
        <taxon>Pacificispira</taxon>
    </lineage>
</organism>